<name>A0A1Q9EQS8_SYMMI</name>
<evidence type="ECO:0000256" key="1">
    <source>
        <dbReference type="SAM" id="MobiDB-lite"/>
    </source>
</evidence>
<evidence type="ECO:0000313" key="3">
    <source>
        <dbReference type="Proteomes" id="UP000186817"/>
    </source>
</evidence>
<sequence length="95" mass="9933">MGCGRGSLQQRVSEPALTSSSALDPSDIQVLHLANVAEGKARSSKQPALAGPVLADDPKAKEAGRPPPTVYQPEVKPRVDCGFLGPEFLNTTDGH</sequence>
<evidence type="ECO:0000313" key="2">
    <source>
        <dbReference type="EMBL" id="OLQ09793.1"/>
    </source>
</evidence>
<feature type="compositionally biased region" description="Polar residues" evidence="1">
    <location>
        <begin position="7"/>
        <end position="23"/>
    </location>
</feature>
<organism evidence="2 3">
    <name type="scientific">Symbiodinium microadriaticum</name>
    <name type="common">Dinoflagellate</name>
    <name type="synonym">Zooxanthella microadriatica</name>
    <dbReference type="NCBI Taxonomy" id="2951"/>
    <lineage>
        <taxon>Eukaryota</taxon>
        <taxon>Sar</taxon>
        <taxon>Alveolata</taxon>
        <taxon>Dinophyceae</taxon>
        <taxon>Suessiales</taxon>
        <taxon>Symbiodiniaceae</taxon>
        <taxon>Symbiodinium</taxon>
    </lineage>
</organism>
<reference evidence="2 3" key="1">
    <citation type="submission" date="2016-02" db="EMBL/GenBank/DDBJ databases">
        <title>Genome analysis of coral dinoflagellate symbionts highlights evolutionary adaptations to a symbiotic lifestyle.</title>
        <authorList>
            <person name="Aranda M."/>
            <person name="Li Y."/>
            <person name="Liew Y.J."/>
            <person name="Baumgarten S."/>
            <person name="Simakov O."/>
            <person name="Wilson M."/>
            <person name="Piel J."/>
            <person name="Ashoor H."/>
            <person name="Bougouffa S."/>
            <person name="Bajic V.B."/>
            <person name="Ryu T."/>
            <person name="Ravasi T."/>
            <person name="Bayer T."/>
            <person name="Micklem G."/>
            <person name="Kim H."/>
            <person name="Bhak J."/>
            <person name="Lajeunesse T.C."/>
            <person name="Voolstra C.R."/>
        </authorList>
    </citation>
    <scope>NUCLEOTIDE SEQUENCE [LARGE SCALE GENOMIC DNA]</scope>
    <source>
        <strain evidence="2 3">CCMP2467</strain>
    </source>
</reference>
<accession>A0A1Q9EQS8</accession>
<keyword evidence="3" id="KW-1185">Reference proteome</keyword>
<proteinExistence type="predicted"/>
<protein>
    <submittedName>
        <fullName evidence="2">Uncharacterized protein</fullName>
    </submittedName>
</protein>
<feature type="region of interest" description="Disordered" evidence="1">
    <location>
        <begin position="38"/>
        <end position="77"/>
    </location>
</feature>
<comment type="caution">
    <text evidence="2">The sequence shown here is derived from an EMBL/GenBank/DDBJ whole genome shotgun (WGS) entry which is preliminary data.</text>
</comment>
<dbReference type="Proteomes" id="UP000186817">
    <property type="component" value="Unassembled WGS sequence"/>
</dbReference>
<dbReference type="AlphaFoldDB" id="A0A1Q9EQS8"/>
<dbReference type="EMBL" id="LSRX01000090">
    <property type="protein sequence ID" value="OLQ09793.1"/>
    <property type="molecule type" value="Genomic_DNA"/>
</dbReference>
<gene>
    <name evidence="2" type="ORF">AK812_SmicGene6563</name>
</gene>
<feature type="region of interest" description="Disordered" evidence="1">
    <location>
        <begin position="1"/>
        <end position="25"/>
    </location>
</feature>